<accession>A0A3T1CYX0</accession>
<feature type="transmembrane region" description="Helical" evidence="1">
    <location>
        <begin position="158"/>
        <end position="178"/>
    </location>
</feature>
<dbReference type="Proteomes" id="UP000289856">
    <property type="component" value="Chromosome"/>
</dbReference>
<dbReference type="RefSeq" id="WP_130604918.1">
    <property type="nucleotide sequence ID" value="NZ_AP019400.1"/>
</dbReference>
<dbReference type="AlphaFoldDB" id="A0A3T1CYX0"/>
<evidence type="ECO:0000313" key="2">
    <source>
        <dbReference type="EMBL" id="BBI31036.1"/>
    </source>
</evidence>
<keyword evidence="1" id="KW-1133">Transmembrane helix</keyword>
<feature type="transmembrane region" description="Helical" evidence="1">
    <location>
        <begin position="12"/>
        <end position="34"/>
    </location>
</feature>
<evidence type="ECO:0000256" key="1">
    <source>
        <dbReference type="SAM" id="Phobius"/>
    </source>
</evidence>
<dbReference type="EMBL" id="AP019400">
    <property type="protein sequence ID" value="BBI31036.1"/>
    <property type="molecule type" value="Genomic_DNA"/>
</dbReference>
<evidence type="ECO:0000313" key="3">
    <source>
        <dbReference type="Proteomes" id="UP000289856"/>
    </source>
</evidence>
<protein>
    <recommendedName>
        <fullName evidence="4">DUF4328 domain-containing protein</fullName>
    </recommendedName>
</protein>
<keyword evidence="3" id="KW-1185">Reference proteome</keyword>
<sequence length="224" mass="25489">MPLKSEMLSKILTILLWILTAFSVLSLLTTIVYVSDLDLYITYVYSLDGFIEVFSYPFYFIVVIVYLIWIYRVHMDLNTLFSYYPRTPGGSLVCMLLPIYNFYGIPSTFNILGEHLKRIPAAQKQGLSIKGLAAPLIIFFLGGRWLKQLVNNHPDVDSTVLVLTFAVDVILNIVYLVICMRVAKGLTNIQNIKDNHQTPPPELEKPTDWISTTLENDFGADQKS</sequence>
<organism evidence="2 3">
    <name type="scientific">Cohnella abietis</name>
    <dbReference type="NCBI Taxonomy" id="2507935"/>
    <lineage>
        <taxon>Bacteria</taxon>
        <taxon>Bacillati</taxon>
        <taxon>Bacillota</taxon>
        <taxon>Bacilli</taxon>
        <taxon>Bacillales</taxon>
        <taxon>Paenibacillaceae</taxon>
        <taxon>Cohnella</taxon>
    </lineage>
</organism>
<feature type="transmembrane region" description="Helical" evidence="1">
    <location>
        <begin position="54"/>
        <end position="71"/>
    </location>
</feature>
<evidence type="ECO:0008006" key="4">
    <source>
        <dbReference type="Google" id="ProtNLM"/>
    </source>
</evidence>
<gene>
    <name evidence="2" type="ORF">KCTCHS21_04350</name>
</gene>
<dbReference type="KEGG" id="cohn:KCTCHS21_04350"/>
<feature type="transmembrane region" description="Helical" evidence="1">
    <location>
        <begin position="127"/>
        <end position="146"/>
    </location>
</feature>
<reference evidence="2 3" key="1">
    <citation type="submission" date="2019-01" db="EMBL/GenBank/DDBJ databases">
        <title>Complete genome sequence of Cohnella hallensis HS21 isolated from Korean fir (Abies koreana) rhizospheric soil.</title>
        <authorList>
            <person name="Jiang L."/>
            <person name="Kang S.W."/>
            <person name="Kim S."/>
            <person name="Jung J."/>
            <person name="Kim C.Y."/>
            <person name="Kim D.H."/>
            <person name="Kim S.W."/>
            <person name="Lee J."/>
        </authorList>
    </citation>
    <scope>NUCLEOTIDE SEQUENCE [LARGE SCALE GENOMIC DNA]</scope>
    <source>
        <strain evidence="2 3">HS21</strain>
    </source>
</reference>
<name>A0A3T1CYX0_9BACL</name>
<dbReference type="OrthoDB" id="485492at2"/>
<keyword evidence="1" id="KW-0812">Transmembrane</keyword>
<proteinExistence type="predicted"/>
<keyword evidence="1" id="KW-0472">Membrane</keyword>